<evidence type="ECO:0000256" key="6">
    <source>
        <dbReference type="SAM" id="Phobius"/>
    </source>
</evidence>
<sequence>MNTYITSRFFRQILLAFTGMPLLIWAMGNFPERSVLKDSLSVITVLAFCQMIGQFFWTRMNGTAVKQLKMIRLIKYHKIMGYTLVFLLLLHPICLVVPRFFESGISPVDAFITLITTMNQGVVMGIIAWCLMLVLGITSFAREKLPMKYKTWRVFHGILALLFIAVAAWHAIDLGRHFNLSMSILILLGKPPPPVEDSKSLTVPGVENKQPSLS</sequence>
<evidence type="ECO:0000259" key="7">
    <source>
        <dbReference type="Pfam" id="PF01794"/>
    </source>
</evidence>
<evidence type="ECO:0000313" key="11">
    <source>
        <dbReference type="Proteomes" id="UP000293902"/>
    </source>
</evidence>
<dbReference type="RefSeq" id="WP_111954088.1">
    <property type="nucleotide sequence ID" value="NZ_CP036313.1"/>
</dbReference>
<evidence type="ECO:0000256" key="1">
    <source>
        <dbReference type="ARBA" id="ARBA00004141"/>
    </source>
</evidence>
<evidence type="ECO:0000256" key="2">
    <source>
        <dbReference type="ARBA" id="ARBA00022692"/>
    </source>
</evidence>
<evidence type="ECO:0000256" key="3">
    <source>
        <dbReference type="ARBA" id="ARBA00022989"/>
    </source>
</evidence>
<evidence type="ECO:0000313" key="8">
    <source>
        <dbReference type="EMBL" id="QBH12584.1"/>
    </source>
</evidence>
<keyword evidence="3 6" id="KW-1133">Transmembrane helix</keyword>
<name>A0A328FFD9_9BACT</name>
<keyword evidence="2 6" id="KW-0812">Transmembrane</keyword>
<dbReference type="OrthoDB" id="9801223at2"/>
<evidence type="ECO:0000256" key="4">
    <source>
        <dbReference type="ARBA" id="ARBA00023136"/>
    </source>
</evidence>
<feature type="domain" description="Ferric oxidoreductase" evidence="7">
    <location>
        <begin position="45"/>
        <end position="166"/>
    </location>
</feature>
<feature type="region of interest" description="Disordered" evidence="5">
    <location>
        <begin position="195"/>
        <end position="214"/>
    </location>
</feature>
<reference evidence="8 11" key="2">
    <citation type="submission" date="2019-02" db="EMBL/GenBank/DDBJ databases">
        <title>Complete genome sequence of Desulfobacter hydrogenophilus AcRS1.</title>
        <authorList>
            <person name="Marietou A."/>
            <person name="Lund M.B."/>
            <person name="Marshall I.P.G."/>
            <person name="Schreiber L."/>
            <person name="Jorgensen B."/>
        </authorList>
    </citation>
    <scope>NUCLEOTIDE SEQUENCE [LARGE SCALE GENOMIC DNA]</scope>
    <source>
        <strain evidence="8 11">AcRS1</strain>
    </source>
</reference>
<feature type="transmembrane region" description="Helical" evidence="6">
    <location>
        <begin position="40"/>
        <end position="58"/>
    </location>
</feature>
<reference evidence="9 10" key="1">
    <citation type="submission" date="2018-06" db="EMBL/GenBank/DDBJ databases">
        <title>Complete Genome Sequence of Desulfobacter hydrogenophilus (DSM3380).</title>
        <authorList>
            <person name="Marietou A."/>
            <person name="Schreiber L."/>
            <person name="Marshall I."/>
            <person name="Jorgensen B."/>
        </authorList>
    </citation>
    <scope>NUCLEOTIDE SEQUENCE [LARGE SCALE GENOMIC DNA]</scope>
    <source>
        <strain evidence="9 10">DSM 3380</strain>
    </source>
</reference>
<dbReference type="EMBL" id="QLNI01000006">
    <property type="protein sequence ID" value="RAM03318.1"/>
    <property type="molecule type" value="Genomic_DNA"/>
</dbReference>
<keyword evidence="11" id="KW-1185">Reference proteome</keyword>
<dbReference type="Proteomes" id="UP000248798">
    <property type="component" value="Unassembled WGS sequence"/>
</dbReference>
<feature type="transmembrane region" description="Helical" evidence="6">
    <location>
        <begin position="153"/>
        <end position="172"/>
    </location>
</feature>
<comment type="subcellular location">
    <subcellularLocation>
        <location evidence="1">Membrane</location>
        <topology evidence="1">Multi-pass membrane protein</topology>
    </subcellularLocation>
</comment>
<feature type="transmembrane region" description="Helical" evidence="6">
    <location>
        <begin position="9"/>
        <end position="28"/>
    </location>
</feature>
<protein>
    <submittedName>
        <fullName evidence="9">FAD/NAD(P)-binding:oxidoreductase</fullName>
    </submittedName>
</protein>
<organism evidence="9 10">
    <name type="scientific">Desulfobacter hydrogenophilus</name>
    <dbReference type="NCBI Taxonomy" id="2291"/>
    <lineage>
        <taxon>Bacteria</taxon>
        <taxon>Pseudomonadati</taxon>
        <taxon>Thermodesulfobacteriota</taxon>
        <taxon>Desulfobacteria</taxon>
        <taxon>Desulfobacterales</taxon>
        <taxon>Desulfobacteraceae</taxon>
        <taxon>Desulfobacter</taxon>
    </lineage>
</organism>
<dbReference type="GO" id="GO:0016020">
    <property type="term" value="C:membrane"/>
    <property type="evidence" value="ECO:0007669"/>
    <property type="project" value="UniProtKB-SubCell"/>
</dbReference>
<evidence type="ECO:0000313" key="9">
    <source>
        <dbReference type="EMBL" id="RAM03318.1"/>
    </source>
</evidence>
<dbReference type="AlphaFoldDB" id="A0A328FFD9"/>
<proteinExistence type="predicted"/>
<dbReference type="Proteomes" id="UP000293902">
    <property type="component" value="Chromosome"/>
</dbReference>
<accession>A0A328FFD9</accession>
<feature type="transmembrane region" description="Helical" evidence="6">
    <location>
        <begin position="121"/>
        <end position="141"/>
    </location>
</feature>
<dbReference type="Pfam" id="PF01794">
    <property type="entry name" value="Ferric_reduct"/>
    <property type="match status" value="1"/>
</dbReference>
<gene>
    <name evidence="9" type="ORF">DO021_04355</name>
    <name evidence="8" type="ORF">EYB58_06435</name>
</gene>
<feature type="transmembrane region" description="Helical" evidence="6">
    <location>
        <begin position="79"/>
        <end position="101"/>
    </location>
</feature>
<keyword evidence="4 6" id="KW-0472">Membrane</keyword>
<evidence type="ECO:0000256" key="5">
    <source>
        <dbReference type="SAM" id="MobiDB-lite"/>
    </source>
</evidence>
<dbReference type="InterPro" id="IPR013130">
    <property type="entry name" value="Fe3_Rdtase_TM_dom"/>
</dbReference>
<evidence type="ECO:0000313" key="10">
    <source>
        <dbReference type="Proteomes" id="UP000248798"/>
    </source>
</evidence>
<dbReference type="EMBL" id="CP036313">
    <property type="protein sequence ID" value="QBH12584.1"/>
    <property type="molecule type" value="Genomic_DNA"/>
</dbReference>